<accession>A0A9X1P4I4</accession>
<dbReference type="PANTHER" id="PTHR31690">
    <property type="entry name" value="FUCOSE MUTAROTASE"/>
    <property type="match status" value="1"/>
</dbReference>
<reference evidence="4" key="1">
    <citation type="submission" date="2022-01" db="EMBL/GenBank/DDBJ databases">
        <title>Jiella avicenniae sp. nov., a novel endophytic bacterium isolated from bark of Avicennia marina.</title>
        <authorList>
            <person name="Tuo L."/>
        </authorList>
    </citation>
    <scope>NUCLEOTIDE SEQUENCE</scope>
    <source>
        <strain evidence="4">CBK1P-4</strain>
    </source>
</reference>
<evidence type="ECO:0000313" key="5">
    <source>
        <dbReference type="Proteomes" id="UP001139035"/>
    </source>
</evidence>
<keyword evidence="2" id="KW-0413">Isomerase</keyword>
<dbReference type="RefSeq" id="WP_233721368.1">
    <property type="nucleotide sequence ID" value="NZ_JAJUWU010000023.1"/>
</dbReference>
<dbReference type="GO" id="GO:0042806">
    <property type="term" value="F:fucose binding"/>
    <property type="evidence" value="ECO:0007669"/>
    <property type="project" value="TreeGrafter"/>
</dbReference>
<comment type="caution">
    <text evidence="4">The sequence shown here is derived from an EMBL/GenBank/DDBJ whole genome shotgun (WGS) entry which is preliminary data.</text>
</comment>
<organism evidence="4 5">
    <name type="scientific">Jiella avicenniae</name>
    <dbReference type="NCBI Taxonomy" id="2907202"/>
    <lineage>
        <taxon>Bacteria</taxon>
        <taxon>Pseudomonadati</taxon>
        <taxon>Pseudomonadota</taxon>
        <taxon>Alphaproteobacteria</taxon>
        <taxon>Hyphomicrobiales</taxon>
        <taxon>Aurantimonadaceae</taxon>
        <taxon>Jiella</taxon>
    </lineage>
</organism>
<dbReference type="GO" id="GO:0006004">
    <property type="term" value="P:fucose metabolic process"/>
    <property type="evidence" value="ECO:0007669"/>
    <property type="project" value="TreeGrafter"/>
</dbReference>
<sequence length="148" mass="16137">MLKTIPPLVTPELLQTLAAMGHGDEIVLVDRNFPAASVAAETVTGTLVQLTGVGTNEAARAILSLLPLDSFVEAPVRYMAPEGEPEADFEVHRDMQEIVDAAEGRSVAMEAVERFDFYDEAKTTYAVVRTAESRPYGCFIFKKGVIFD</sequence>
<keyword evidence="5" id="KW-1185">Reference proteome</keyword>
<evidence type="ECO:0008006" key="6">
    <source>
        <dbReference type="Google" id="ProtNLM"/>
    </source>
</evidence>
<dbReference type="GO" id="GO:0062193">
    <property type="term" value="F:D-ribose pyranase activity"/>
    <property type="evidence" value="ECO:0007669"/>
    <property type="project" value="UniProtKB-EC"/>
</dbReference>
<protein>
    <recommendedName>
        <fullName evidence="6">D-ribose pyranase</fullName>
    </recommendedName>
</protein>
<dbReference type="Gene3D" id="3.40.1650.10">
    <property type="entry name" value="RbsD-like domain"/>
    <property type="match status" value="1"/>
</dbReference>
<comment type="catalytic activity">
    <reaction evidence="1">
        <text>beta-D-ribopyranose = beta-D-ribofuranose</text>
        <dbReference type="Rhea" id="RHEA:25432"/>
        <dbReference type="ChEBI" id="CHEBI:27476"/>
        <dbReference type="ChEBI" id="CHEBI:47002"/>
        <dbReference type="EC" id="5.4.99.62"/>
    </reaction>
</comment>
<proteinExistence type="predicted"/>
<evidence type="ECO:0000256" key="2">
    <source>
        <dbReference type="ARBA" id="ARBA00023235"/>
    </source>
</evidence>
<dbReference type="InterPro" id="IPR007721">
    <property type="entry name" value="RbsD_FucU"/>
</dbReference>
<evidence type="ECO:0000256" key="1">
    <source>
        <dbReference type="ARBA" id="ARBA00000223"/>
    </source>
</evidence>
<dbReference type="Proteomes" id="UP001139035">
    <property type="component" value="Unassembled WGS sequence"/>
</dbReference>
<comment type="catalytic activity">
    <reaction evidence="3">
        <text>alpha-L-fucose = beta-L-fucose</text>
        <dbReference type="Rhea" id="RHEA:25580"/>
        <dbReference type="ChEBI" id="CHEBI:42548"/>
        <dbReference type="ChEBI" id="CHEBI:42589"/>
        <dbReference type="EC" id="5.1.3.29"/>
    </reaction>
</comment>
<gene>
    <name evidence="4" type="ORF">LZD57_20095</name>
</gene>
<dbReference type="EMBL" id="JAJUWU010000023">
    <property type="protein sequence ID" value="MCE7030293.1"/>
    <property type="molecule type" value="Genomic_DNA"/>
</dbReference>
<dbReference type="PANTHER" id="PTHR31690:SF4">
    <property type="entry name" value="FUCOSE MUTAROTASE"/>
    <property type="match status" value="1"/>
</dbReference>
<dbReference type="GO" id="GO:0036373">
    <property type="term" value="F:L-fucose mutarotase activity"/>
    <property type="evidence" value="ECO:0007669"/>
    <property type="project" value="UniProtKB-EC"/>
</dbReference>
<name>A0A9X1P4I4_9HYPH</name>
<dbReference type="InterPro" id="IPR023750">
    <property type="entry name" value="RbsD-like_sf"/>
</dbReference>
<evidence type="ECO:0000256" key="3">
    <source>
        <dbReference type="ARBA" id="ARBA00036324"/>
    </source>
</evidence>
<dbReference type="AlphaFoldDB" id="A0A9X1P4I4"/>
<dbReference type="SUPFAM" id="SSF102546">
    <property type="entry name" value="RbsD-like"/>
    <property type="match status" value="1"/>
</dbReference>
<dbReference type="InterPro" id="IPR050443">
    <property type="entry name" value="RbsD/FucU_mutarotase"/>
</dbReference>
<evidence type="ECO:0000313" key="4">
    <source>
        <dbReference type="EMBL" id="MCE7030293.1"/>
    </source>
</evidence>
<dbReference type="Pfam" id="PF05025">
    <property type="entry name" value="RbsD_FucU"/>
    <property type="match status" value="1"/>
</dbReference>